<reference evidence="2" key="1">
    <citation type="submission" date="2020-07" db="EMBL/GenBank/DDBJ databases">
        <title>Ethylene signaling mediates host invasion by parasitic plants.</title>
        <authorList>
            <person name="Yoshida S."/>
        </authorList>
    </citation>
    <scope>NUCLEOTIDE SEQUENCE</scope>
    <source>
        <strain evidence="2">Okayama</strain>
    </source>
</reference>
<dbReference type="InterPro" id="IPR041412">
    <property type="entry name" value="Xrn1_helical"/>
</dbReference>
<gene>
    <name evidence="2" type="ORF">PHJA_000533300</name>
</gene>
<dbReference type="Proteomes" id="UP000653305">
    <property type="component" value="Unassembled WGS sequence"/>
</dbReference>
<sequence>VKFGTTGWRERYYKEKFAAQTAHDIEATRKDLFCRVINKDLLLISKFLNFFWFY</sequence>
<protein>
    <submittedName>
        <fullName evidence="2">5'-3' exoribonuclease 3</fullName>
    </submittedName>
</protein>
<name>A0A830B9Y3_9LAMI</name>
<evidence type="ECO:0000313" key="2">
    <source>
        <dbReference type="EMBL" id="GFP83897.1"/>
    </source>
</evidence>
<keyword evidence="3" id="KW-1185">Reference proteome</keyword>
<dbReference type="AlphaFoldDB" id="A0A830B9Y3"/>
<proteinExistence type="predicted"/>
<organism evidence="2 3">
    <name type="scientific">Phtheirospermum japonicum</name>
    <dbReference type="NCBI Taxonomy" id="374723"/>
    <lineage>
        <taxon>Eukaryota</taxon>
        <taxon>Viridiplantae</taxon>
        <taxon>Streptophyta</taxon>
        <taxon>Embryophyta</taxon>
        <taxon>Tracheophyta</taxon>
        <taxon>Spermatophyta</taxon>
        <taxon>Magnoliopsida</taxon>
        <taxon>eudicotyledons</taxon>
        <taxon>Gunneridae</taxon>
        <taxon>Pentapetalae</taxon>
        <taxon>asterids</taxon>
        <taxon>lamiids</taxon>
        <taxon>Lamiales</taxon>
        <taxon>Orobanchaceae</taxon>
        <taxon>Orobanchaceae incertae sedis</taxon>
        <taxon>Phtheirospermum</taxon>
    </lineage>
</organism>
<comment type="caution">
    <text evidence="2">The sequence shown here is derived from an EMBL/GenBank/DDBJ whole genome shotgun (WGS) entry which is preliminary data.</text>
</comment>
<feature type="non-terminal residue" evidence="2">
    <location>
        <position position="1"/>
    </location>
</feature>
<dbReference type="EMBL" id="BMAC01000073">
    <property type="protein sequence ID" value="GFP83897.1"/>
    <property type="molecule type" value="Genomic_DNA"/>
</dbReference>
<evidence type="ECO:0000313" key="3">
    <source>
        <dbReference type="Proteomes" id="UP000653305"/>
    </source>
</evidence>
<accession>A0A830B9Y3</accession>
<feature type="domain" description="Xrn1 helical" evidence="1">
    <location>
        <begin position="1"/>
        <end position="33"/>
    </location>
</feature>
<evidence type="ECO:0000259" key="1">
    <source>
        <dbReference type="Pfam" id="PF17846"/>
    </source>
</evidence>
<dbReference type="Pfam" id="PF17846">
    <property type="entry name" value="XRN_M"/>
    <property type="match status" value="1"/>
</dbReference>